<dbReference type="AlphaFoldDB" id="A0A0V1N0V8"/>
<keyword evidence="2" id="KW-1185">Reference proteome</keyword>
<gene>
    <name evidence="1" type="ORF">T10_899</name>
</gene>
<evidence type="ECO:0000313" key="1">
    <source>
        <dbReference type="EMBL" id="KRZ77617.1"/>
    </source>
</evidence>
<dbReference type="Proteomes" id="UP000054843">
    <property type="component" value="Unassembled WGS sequence"/>
</dbReference>
<proteinExistence type="predicted"/>
<evidence type="ECO:0000313" key="2">
    <source>
        <dbReference type="Proteomes" id="UP000054843"/>
    </source>
</evidence>
<sequence length="134" mass="15215">MLKIKICKVKHYKLKNKWQIVENIVRTYKATHIAWTLETAEAKLMSSGIGATVINRAAHSHAAHNCDTHSQDMATGRVLIGTGQQGRQLFISKIDHRPETVLTDETWTTERQSSYHLSVNVAKEYINIQENTIC</sequence>
<name>A0A0V1N0V8_9BILA</name>
<dbReference type="OrthoDB" id="10282333at2759"/>
<organism evidence="1 2">
    <name type="scientific">Trichinella papuae</name>
    <dbReference type="NCBI Taxonomy" id="268474"/>
    <lineage>
        <taxon>Eukaryota</taxon>
        <taxon>Metazoa</taxon>
        <taxon>Ecdysozoa</taxon>
        <taxon>Nematoda</taxon>
        <taxon>Enoplea</taxon>
        <taxon>Dorylaimia</taxon>
        <taxon>Trichinellida</taxon>
        <taxon>Trichinellidae</taxon>
        <taxon>Trichinella</taxon>
    </lineage>
</organism>
<reference evidence="1 2" key="1">
    <citation type="submission" date="2015-01" db="EMBL/GenBank/DDBJ databases">
        <title>Evolution of Trichinella species and genotypes.</title>
        <authorList>
            <person name="Korhonen P.K."/>
            <person name="Edoardo P."/>
            <person name="Giuseppe L.R."/>
            <person name="Gasser R.B."/>
        </authorList>
    </citation>
    <scope>NUCLEOTIDE SEQUENCE [LARGE SCALE GENOMIC DNA]</scope>
    <source>
        <strain evidence="1">ISS1980</strain>
    </source>
</reference>
<protein>
    <submittedName>
        <fullName evidence="1">Uncharacterized protein</fullName>
    </submittedName>
</protein>
<dbReference type="EMBL" id="JYDO01000018">
    <property type="protein sequence ID" value="KRZ77617.1"/>
    <property type="molecule type" value="Genomic_DNA"/>
</dbReference>
<accession>A0A0V1N0V8</accession>
<comment type="caution">
    <text evidence="1">The sequence shown here is derived from an EMBL/GenBank/DDBJ whole genome shotgun (WGS) entry which is preliminary data.</text>
</comment>